<evidence type="ECO:0000313" key="15">
    <source>
        <dbReference type="Proteomes" id="UP000460221"/>
    </source>
</evidence>
<dbReference type="EC" id="1.8.1.15" evidence="14"/>
<dbReference type="PRINTS" id="PR00411">
    <property type="entry name" value="PNDRDTASEI"/>
</dbReference>
<dbReference type="Gene3D" id="3.30.390.30">
    <property type="match status" value="1"/>
</dbReference>
<keyword evidence="7 11" id="KW-0676">Redox-active center</keyword>
<proteinExistence type="inferred from homology"/>
<feature type="binding site" evidence="9">
    <location>
        <begin position="182"/>
        <end position="189"/>
    </location>
    <ligand>
        <name>NAD(+)</name>
        <dbReference type="ChEBI" id="CHEBI:57540"/>
    </ligand>
</feature>
<feature type="binding site" evidence="9">
    <location>
        <position position="114"/>
    </location>
    <ligand>
        <name>FAD</name>
        <dbReference type="ChEBI" id="CHEBI:57692"/>
    </ligand>
</feature>
<evidence type="ECO:0000256" key="1">
    <source>
        <dbReference type="ARBA" id="ARBA00007532"/>
    </source>
</evidence>
<feature type="binding site" evidence="9">
    <location>
        <position position="48"/>
    </location>
    <ligand>
        <name>FAD</name>
        <dbReference type="ChEBI" id="CHEBI:57692"/>
    </ligand>
</feature>
<dbReference type="InterPro" id="IPR023753">
    <property type="entry name" value="FAD/NAD-binding_dom"/>
</dbReference>
<keyword evidence="9" id="KW-0520">NAD</keyword>
<dbReference type="NCBIfam" id="NF005884">
    <property type="entry name" value="PRK07846.1"/>
    <property type="match status" value="1"/>
</dbReference>
<dbReference type="PRINTS" id="PR00368">
    <property type="entry name" value="FADPNR"/>
</dbReference>
<dbReference type="InterPro" id="IPR016156">
    <property type="entry name" value="FAD/NAD-linked_Rdtase_dimer_sf"/>
</dbReference>
<evidence type="ECO:0000259" key="13">
    <source>
        <dbReference type="Pfam" id="PF07992"/>
    </source>
</evidence>
<comment type="similarity">
    <text evidence="1 11">Belongs to the class-I pyridine nucleotide-disulfide oxidoreductase family.</text>
</comment>
<keyword evidence="15" id="KW-1185">Reference proteome</keyword>
<gene>
    <name evidence="14" type="ORF">GIS00_07090</name>
</gene>
<evidence type="ECO:0000259" key="12">
    <source>
        <dbReference type="Pfam" id="PF02852"/>
    </source>
</evidence>
<evidence type="ECO:0000256" key="11">
    <source>
        <dbReference type="RuleBase" id="RU003691"/>
    </source>
</evidence>
<evidence type="ECO:0000256" key="6">
    <source>
        <dbReference type="ARBA" id="ARBA00023157"/>
    </source>
</evidence>
<evidence type="ECO:0000256" key="2">
    <source>
        <dbReference type="ARBA" id="ARBA00022630"/>
    </source>
</evidence>
<keyword evidence="6" id="KW-1015">Disulfide bond</keyword>
<dbReference type="Pfam" id="PF07992">
    <property type="entry name" value="Pyr_redox_2"/>
    <property type="match status" value="1"/>
</dbReference>
<comment type="caution">
    <text evidence="14">The sequence shown here is derived from an EMBL/GenBank/DDBJ whole genome shotgun (WGS) entry which is preliminary data.</text>
</comment>
<feature type="active site" description="Proton acceptor" evidence="8">
    <location>
        <position position="448"/>
    </location>
</feature>
<evidence type="ECO:0000256" key="3">
    <source>
        <dbReference type="ARBA" id="ARBA00022827"/>
    </source>
</evidence>
<organism evidence="14 15">
    <name type="scientific">Nakamurella alba</name>
    <dbReference type="NCBI Taxonomy" id="2665158"/>
    <lineage>
        <taxon>Bacteria</taxon>
        <taxon>Bacillati</taxon>
        <taxon>Actinomycetota</taxon>
        <taxon>Actinomycetes</taxon>
        <taxon>Nakamurellales</taxon>
        <taxon>Nakamurellaceae</taxon>
        <taxon>Nakamurella</taxon>
    </lineage>
</organism>
<feature type="domain" description="FAD/NAD(P)-binding" evidence="13">
    <location>
        <begin position="5"/>
        <end position="327"/>
    </location>
</feature>
<dbReference type="InterPro" id="IPR001100">
    <property type="entry name" value="Pyr_nuc-diS_OxRdtase"/>
</dbReference>
<feature type="binding site" evidence="9">
    <location>
        <position position="272"/>
    </location>
    <ligand>
        <name>NAD(+)</name>
        <dbReference type="ChEBI" id="CHEBI:57540"/>
    </ligand>
</feature>
<evidence type="ECO:0000256" key="8">
    <source>
        <dbReference type="PIRSR" id="PIRSR000350-2"/>
    </source>
</evidence>
<evidence type="ECO:0000256" key="9">
    <source>
        <dbReference type="PIRSR" id="PIRSR000350-3"/>
    </source>
</evidence>
<dbReference type="Gene3D" id="3.50.50.60">
    <property type="entry name" value="FAD/NAD(P)-binding domain"/>
    <property type="match status" value="2"/>
</dbReference>
<dbReference type="Proteomes" id="UP000460221">
    <property type="component" value="Unassembled WGS sequence"/>
</dbReference>
<dbReference type="InterPro" id="IPR012999">
    <property type="entry name" value="Pyr_OxRdtase_I_AS"/>
</dbReference>
<dbReference type="Pfam" id="PF02852">
    <property type="entry name" value="Pyr_redox_dim"/>
    <property type="match status" value="1"/>
</dbReference>
<dbReference type="GO" id="GO:0000166">
    <property type="term" value="F:nucleotide binding"/>
    <property type="evidence" value="ECO:0007669"/>
    <property type="project" value="UniProtKB-KW"/>
</dbReference>
<dbReference type="SUPFAM" id="SSF51905">
    <property type="entry name" value="FAD/NAD(P)-binding domain"/>
    <property type="match status" value="1"/>
</dbReference>
<name>A0A7K1FHV1_9ACTN</name>
<feature type="binding site" evidence="9">
    <location>
        <position position="313"/>
    </location>
    <ligand>
        <name>FAD</name>
        <dbReference type="ChEBI" id="CHEBI:57692"/>
    </ligand>
</feature>
<dbReference type="RefSeq" id="WP_154767504.1">
    <property type="nucleotide sequence ID" value="NZ_WLYK01000001.1"/>
</dbReference>
<dbReference type="PANTHER" id="PTHR43014:SF5">
    <property type="entry name" value="GLUTATHIONE REDUCTASE (NADPH)"/>
    <property type="match status" value="1"/>
</dbReference>
<dbReference type="InterPro" id="IPR036188">
    <property type="entry name" value="FAD/NAD-bd_sf"/>
</dbReference>
<dbReference type="PROSITE" id="PS00076">
    <property type="entry name" value="PYRIDINE_REDOX_1"/>
    <property type="match status" value="1"/>
</dbReference>
<feature type="domain" description="Pyridine nucleotide-disulphide oxidoreductase dimerisation" evidence="12">
    <location>
        <begin position="349"/>
        <end position="458"/>
    </location>
</feature>
<keyword evidence="3 9" id="KW-0274">FAD</keyword>
<feature type="disulfide bond" description="Redox-active" evidence="10">
    <location>
        <begin position="39"/>
        <end position="44"/>
    </location>
</feature>
<dbReference type="PANTHER" id="PTHR43014">
    <property type="entry name" value="MERCURIC REDUCTASE"/>
    <property type="match status" value="1"/>
</dbReference>
<evidence type="ECO:0000256" key="5">
    <source>
        <dbReference type="ARBA" id="ARBA00023002"/>
    </source>
</evidence>
<dbReference type="PIRSF" id="PIRSF000350">
    <property type="entry name" value="Mercury_reductase_MerA"/>
    <property type="match status" value="1"/>
</dbReference>
<dbReference type="InterPro" id="IPR004099">
    <property type="entry name" value="Pyr_nucl-diS_OxRdtase_dimer"/>
</dbReference>
<evidence type="ECO:0000256" key="4">
    <source>
        <dbReference type="ARBA" id="ARBA00022857"/>
    </source>
</evidence>
<dbReference type="SUPFAM" id="SSF55424">
    <property type="entry name" value="FAD/NAD-linked reductases, dimerisation (C-terminal) domain"/>
    <property type="match status" value="1"/>
</dbReference>
<evidence type="ECO:0000313" key="14">
    <source>
        <dbReference type="EMBL" id="MTD13707.1"/>
    </source>
</evidence>
<dbReference type="GO" id="GO:0050627">
    <property type="term" value="F:mycothione reductase [NAD(P)H] activity"/>
    <property type="evidence" value="ECO:0007669"/>
    <property type="project" value="UniProtKB-EC"/>
</dbReference>
<dbReference type="AlphaFoldDB" id="A0A7K1FHV1"/>
<reference evidence="14 15" key="1">
    <citation type="submission" date="2019-11" db="EMBL/GenBank/DDBJ databases">
        <authorList>
            <person name="Jiang L.-Q."/>
        </authorList>
    </citation>
    <scope>NUCLEOTIDE SEQUENCE [LARGE SCALE GENOMIC DNA]</scope>
    <source>
        <strain evidence="14 15">YIM 132087</strain>
    </source>
</reference>
<evidence type="ECO:0000256" key="10">
    <source>
        <dbReference type="PIRSR" id="PIRSR000350-4"/>
    </source>
</evidence>
<sequence length="469" mass="50091">MQHFDLVIIGTGSGNSIPGPEFEDRSIAIVEDGAFGGTCLNVGCIPTKMFVHPAELADAARHGRDLNVTAHLDAVDWPGMRDRIFGRIDAIEAGGRQYRKGDETPNITVFEGRGTFTGTKELSIALHDGSSTTITGEAFVLAAGSSVSIPDVPGLGDGSVPFHTSDTVMRIDDLPESVIILGGGYVAAEFAHIFSSFGVPVTQIVRGSSLLRDHDHDICQAFTAAARERYRVLTSTRLEAVKPLADGRISVHLHTTDGPLSVDGALLLVATGRTPNGASLGVEATGVTLDARGRVVVDEYQQTVVDGIYALGDISTHFPLKHVANHEARVVRHNLLHPDDRITSDHRFVPSAVFTDPQIASVGRTERSLERAGIPYVKKIQQYGDIAAGWAREDKGHFLKVLADPETGLLLGAHVIGPEAATVIQPLIQAMHFGQTAHDVAKGQYWIHPALSELVENALLGLPAPTGRP</sequence>
<keyword evidence="2 11" id="KW-0285">Flavoprotein</keyword>
<dbReference type="EMBL" id="WLYK01000001">
    <property type="protein sequence ID" value="MTD13707.1"/>
    <property type="molecule type" value="Genomic_DNA"/>
</dbReference>
<protein>
    <submittedName>
        <fullName evidence="14">Mycothione reductase</fullName>
        <ecNumber evidence="14">1.8.1.15</ecNumber>
    </submittedName>
</protein>
<keyword evidence="9" id="KW-0547">Nucleotide-binding</keyword>
<keyword evidence="5 11" id="KW-0560">Oxidoreductase</keyword>
<comment type="cofactor">
    <cofactor evidence="9">
        <name>FAD</name>
        <dbReference type="ChEBI" id="CHEBI:57692"/>
    </cofactor>
    <text evidence="9">Binds 1 FAD per subunit.</text>
</comment>
<keyword evidence="4" id="KW-0521">NADP</keyword>
<evidence type="ECO:0000256" key="7">
    <source>
        <dbReference type="ARBA" id="ARBA00023284"/>
    </source>
</evidence>
<accession>A0A7K1FHV1</accession>